<evidence type="ECO:0000256" key="3">
    <source>
        <dbReference type="ARBA" id="ARBA00022692"/>
    </source>
</evidence>
<gene>
    <name evidence="9" type="primary">LOC115532994</name>
</gene>
<protein>
    <submittedName>
        <fullName evidence="9">Sodium- and chloride-dependent GABA transporter 3-like</fullName>
    </submittedName>
</protein>
<feature type="transmembrane region" description="Helical" evidence="8">
    <location>
        <begin position="489"/>
        <end position="508"/>
    </location>
</feature>
<evidence type="ECO:0000256" key="1">
    <source>
        <dbReference type="ARBA" id="ARBA00004141"/>
    </source>
</evidence>
<dbReference type="Proteomes" id="UP000694546">
    <property type="component" value="Chromosome 2"/>
</dbReference>
<feature type="binding site" evidence="6">
    <location>
        <position position="385"/>
    </location>
    <ligand>
        <name>Na(+)</name>
        <dbReference type="ChEBI" id="CHEBI:29101"/>
        <label>1</label>
    </ligand>
</feature>
<evidence type="ECO:0000256" key="4">
    <source>
        <dbReference type="ARBA" id="ARBA00022989"/>
    </source>
</evidence>
<feature type="transmembrane region" description="Helical" evidence="8">
    <location>
        <begin position="369"/>
        <end position="393"/>
    </location>
</feature>
<keyword evidence="7" id="KW-1015">Disulfide bond</keyword>
<dbReference type="GO" id="GO:0005886">
    <property type="term" value="C:plasma membrane"/>
    <property type="evidence" value="ECO:0007669"/>
    <property type="project" value="TreeGrafter"/>
</dbReference>
<evidence type="ECO:0000313" key="9">
    <source>
        <dbReference type="Ensembl" id="ENSGMOP00000025190.1"/>
    </source>
</evidence>
<keyword evidence="3 8" id="KW-0812">Transmembrane</keyword>
<feature type="transmembrane region" description="Helical" evidence="8">
    <location>
        <begin position="414"/>
        <end position="438"/>
    </location>
</feature>
<dbReference type="InterPro" id="IPR000175">
    <property type="entry name" value="Na/ntran_symport"/>
</dbReference>
<dbReference type="PROSITE" id="PS50267">
    <property type="entry name" value="NA_NEUROTRAN_SYMP_3"/>
    <property type="match status" value="1"/>
</dbReference>
<feature type="binding site" evidence="6">
    <location>
        <position position="381"/>
    </location>
    <ligand>
        <name>Na(+)</name>
        <dbReference type="ChEBI" id="CHEBI:29101"/>
        <label>1</label>
    </ligand>
</feature>
<feature type="transmembrane region" description="Helical" evidence="8">
    <location>
        <begin position="281"/>
        <end position="298"/>
    </location>
</feature>
<dbReference type="Pfam" id="PF00209">
    <property type="entry name" value="SNF"/>
    <property type="match status" value="1"/>
</dbReference>
<dbReference type="PRINTS" id="PR00176">
    <property type="entry name" value="NANEUSMPORT"/>
</dbReference>
<keyword evidence="10" id="KW-1185">Reference proteome</keyword>
<accession>A0A8C5A3H1</accession>
<keyword evidence="6" id="KW-0915">Sodium</keyword>
<dbReference type="GO" id="GO:0046872">
    <property type="term" value="F:metal ion binding"/>
    <property type="evidence" value="ECO:0007669"/>
    <property type="project" value="UniProtKB-KW"/>
</dbReference>
<feature type="transmembrane region" description="Helical" evidence="8">
    <location>
        <begin position="444"/>
        <end position="468"/>
    </location>
</feature>
<evidence type="ECO:0000256" key="8">
    <source>
        <dbReference type="SAM" id="Phobius"/>
    </source>
</evidence>
<evidence type="ECO:0000256" key="7">
    <source>
        <dbReference type="PIRSR" id="PIRSR600175-2"/>
    </source>
</evidence>
<keyword evidence="5 8" id="KW-0472">Membrane</keyword>
<name>A0A8C5A3H1_GADMO</name>
<reference evidence="9" key="2">
    <citation type="submission" date="2025-09" db="UniProtKB">
        <authorList>
            <consortium name="Ensembl"/>
        </authorList>
    </citation>
    <scope>IDENTIFICATION</scope>
</reference>
<dbReference type="OrthoDB" id="6581954at2759"/>
<dbReference type="PANTHER" id="PTHR11616:SF237">
    <property type="entry name" value="TRANSPORTER"/>
    <property type="match status" value="1"/>
</dbReference>
<organism evidence="9 10">
    <name type="scientific">Gadus morhua</name>
    <name type="common">Atlantic cod</name>
    <dbReference type="NCBI Taxonomy" id="8049"/>
    <lineage>
        <taxon>Eukaryota</taxon>
        <taxon>Metazoa</taxon>
        <taxon>Chordata</taxon>
        <taxon>Craniata</taxon>
        <taxon>Vertebrata</taxon>
        <taxon>Euteleostomi</taxon>
        <taxon>Actinopterygii</taxon>
        <taxon>Neopterygii</taxon>
        <taxon>Teleostei</taxon>
        <taxon>Neoteleostei</taxon>
        <taxon>Acanthomorphata</taxon>
        <taxon>Zeiogadaria</taxon>
        <taxon>Gadariae</taxon>
        <taxon>Gadiformes</taxon>
        <taxon>Gadoidei</taxon>
        <taxon>Gadidae</taxon>
        <taxon>Gadus</taxon>
    </lineage>
</organism>
<comment type="subcellular location">
    <subcellularLocation>
        <location evidence="1">Membrane</location>
        <topology evidence="1">Multi-pass membrane protein</topology>
    </subcellularLocation>
</comment>
<feature type="transmembrane region" description="Helical" evidence="8">
    <location>
        <begin position="528"/>
        <end position="549"/>
    </location>
</feature>
<evidence type="ECO:0000256" key="5">
    <source>
        <dbReference type="ARBA" id="ARBA00023136"/>
    </source>
</evidence>
<dbReference type="SUPFAM" id="SSF161070">
    <property type="entry name" value="SNF-like"/>
    <property type="match status" value="1"/>
</dbReference>
<keyword evidence="4 8" id="KW-1133">Transmembrane helix</keyword>
<proteinExistence type="predicted"/>
<dbReference type="GeneTree" id="ENSGT00940000165190"/>
<keyword evidence="2" id="KW-0813">Transport</keyword>
<evidence type="ECO:0000313" key="10">
    <source>
        <dbReference type="Proteomes" id="UP000694546"/>
    </source>
</evidence>
<feature type="disulfide bond" evidence="7">
    <location>
        <begin position="139"/>
        <end position="148"/>
    </location>
</feature>
<reference evidence="9" key="1">
    <citation type="submission" date="2025-08" db="UniProtKB">
        <authorList>
            <consortium name="Ensembl"/>
        </authorList>
    </citation>
    <scope>IDENTIFICATION</scope>
</reference>
<dbReference type="InterPro" id="IPR037272">
    <property type="entry name" value="SNS_sf"/>
</dbReference>
<feature type="transmembrane region" description="Helical" evidence="8">
    <location>
        <begin position="101"/>
        <end position="127"/>
    </location>
</feature>
<feature type="transmembrane region" description="Helical" evidence="8">
    <location>
        <begin position="53"/>
        <end position="74"/>
    </location>
</feature>
<dbReference type="PANTHER" id="PTHR11616">
    <property type="entry name" value="SODIUM/CHLORIDE DEPENDENT TRANSPORTER"/>
    <property type="match status" value="1"/>
</dbReference>
<keyword evidence="6" id="KW-0479">Metal-binding</keyword>
<feature type="binding site" evidence="6">
    <location>
        <position position="384"/>
    </location>
    <ligand>
        <name>Na(+)</name>
        <dbReference type="ChEBI" id="CHEBI:29101"/>
        <label>1</label>
    </ligand>
</feature>
<evidence type="ECO:0000256" key="6">
    <source>
        <dbReference type="PIRSR" id="PIRSR600175-1"/>
    </source>
</evidence>
<dbReference type="Ensembl" id="ENSGMOT00000055060.1">
    <property type="protein sequence ID" value="ENSGMOP00000025190.1"/>
    <property type="gene ID" value="ENSGMOG00000008386.2"/>
</dbReference>
<feature type="binding site" evidence="6">
    <location>
        <position position="316"/>
    </location>
    <ligand>
        <name>Na(+)</name>
        <dbReference type="ChEBI" id="CHEBI:29101"/>
        <label>1</label>
    </ligand>
</feature>
<feature type="binding site" evidence="6">
    <location>
        <position position="284"/>
    </location>
    <ligand>
        <name>Na(+)</name>
        <dbReference type="ChEBI" id="CHEBI:29101"/>
        <label>1</label>
    </ligand>
</feature>
<dbReference type="GO" id="GO:0042995">
    <property type="term" value="C:cell projection"/>
    <property type="evidence" value="ECO:0007669"/>
    <property type="project" value="TreeGrafter"/>
</dbReference>
<dbReference type="GO" id="GO:0005332">
    <property type="term" value="F:gamma-aminobutyric acid:sodium:chloride symporter activity"/>
    <property type="evidence" value="ECO:0007669"/>
    <property type="project" value="TreeGrafter"/>
</dbReference>
<feature type="transmembrane region" description="Helical" evidence="8">
    <location>
        <begin position="310"/>
        <end position="335"/>
    </location>
</feature>
<feature type="transmembrane region" description="Helical" evidence="8">
    <location>
        <begin position="230"/>
        <end position="261"/>
    </location>
</feature>
<dbReference type="AlphaFoldDB" id="A0A8C5A3H1"/>
<sequence>MDAQARVYSGYGREHSWSGQHLEIPLSVLQERWRSQRRLCTPMLSTVFLCRKYFGVFLLPYCVLALLSGVPLFLMENALGQFTQEGTITCWKKLCPLVEGVGYAIIVIQVFATIYLVILAYSLFYLLSSFASVLPWTTCSNDWNTDACVELTAPNMTSQHYAELGGNWTSKAPISSAVMEFWERRVLSMSGGIEELGAVQWELCACLLACWLACYFCIWKGVKSTGKVVYVTAVFPYVMLAILLVRGLTLPGAWQGVVYYLRPDFTRLTHLQVWIEAGGQVFYSYGVAAGTINTLGSYNKKNNNCYKDSLWLCALNSATSFVAGFAVFSILGFMAHQQGVTMDNVVESGPGLAFIAFPQAVAMMPVPQLWAVCFFIMLIMLGLDSLFGGLETIASSVIDLFPGQMRQPWRREMFLAVFCLVSFLLQILLVTEGGIYVFQLLDYYGCNGACLLCVALAECVAVGWAFGADRMCDAIKDMSGQRPCLLFKFCWRYITPLLCLASFIHYAVQNEPLTSNRGHQFPGWSYGLGWVMAFSSVLMMPVWAILNICRTKGSLRERLCILCRPVEGATGITPQDYSAGLPFQTEMKS</sequence>
<evidence type="ECO:0000256" key="2">
    <source>
        <dbReference type="ARBA" id="ARBA00022448"/>
    </source>
</evidence>